<dbReference type="InterPro" id="IPR038095">
    <property type="entry name" value="Costars_sf"/>
</dbReference>
<proteinExistence type="predicted"/>
<dbReference type="EMBL" id="BGZK01001380">
    <property type="protein sequence ID" value="GBP78683.1"/>
    <property type="molecule type" value="Genomic_DNA"/>
</dbReference>
<dbReference type="PANTHER" id="PTHR22739">
    <property type="entry name" value="STRIATED MUSCLE ACTIVATOR OF RHO-DEPENDENT SIGNALING-RELATED"/>
    <property type="match status" value="1"/>
</dbReference>
<dbReference type="PANTHER" id="PTHR22739:SF7">
    <property type="entry name" value="EG:152A3.3 PROTEIN-RELATED"/>
    <property type="match status" value="1"/>
</dbReference>
<dbReference type="Gene3D" id="1.10.10.1540">
    <property type="entry name" value="Costar domain"/>
    <property type="match status" value="1"/>
</dbReference>
<organism evidence="1 2">
    <name type="scientific">Eumeta variegata</name>
    <name type="common">Bagworm moth</name>
    <name type="synonym">Eumeta japonica</name>
    <dbReference type="NCBI Taxonomy" id="151549"/>
    <lineage>
        <taxon>Eukaryota</taxon>
        <taxon>Metazoa</taxon>
        <taxon>Ecdysozoa</taxon>
        <taxon>Arthropoda</taxon>
        <taxon>Hexapoda</taxon>
        <taxon>Insecta</taxon>
        <taxon>Pterygota</taxon>
        <taxon>Neoptera</taxon>
        <taxon>Endopterygota</taxon>
        <taxon>Lepidoptera</taxon>
        <taxon>Glossata</taxon>
        <taxon>Ditrysia</taxon>
        <taxon>Tineoidea</taxon>
        <taxon>Psychidae</taxon>
        <taxon>Oiketicinae</taxon>
        <taxon>Eumeta</taxon>
    </lineage>
</organism>
<gene>
    <name evidence="1" type="ORF">EVAR_45572_1</name>
</gene>
<name>A0A4C1YUP0_EUMVA</name>
<dbReference type="AlphaFoldDB" id="A0A4C1YUP0"/>
<dbReference type="InterPro" id="IPR026111">
    <property type="entry name" value="Abra"/>
</dbReference>
<dbReference type="Proteomes" id="UP000299102">
    <property type="component" value="Unassembled WGS sequence"/>
</dbReference>
<dbReference type="GO" id="GO:0030017">
    <property type="term" value="C:sarcomere"/>
    <property type="evidence" value="ECO:0007669"/>
    <property type="project" value="TreeGrafter"/>
</dbReference>
<reference evidence="1 2" key="1">
    <citation type="journal article" date="2019" name="Commun. Biol.">
        <title>The bagworm genome reveals a unique fibroin gene that provides high tensile strength.</title>
        <authorList>
            <person name="Kono N."/>
            <person name="Nakamura H."/>
            <person name="Ohtoshi R."/>
            <person name="Tomita M."/>
            <person name="Numata K."/>
            <person name="Arakawa K."/>
        </authorList>
    </citation>
    <scope>NUCLEOTIDE SEQUENCE [LARGE SCALE GENOMIC DNA]</scope>
</reference>
<dbReference type="GO" id="GO:0045944">
    <property type="term" value="P:positive regulation of transcription by RNA polymerase II"/>
    <property type="evidence" value="ECO:0007669"/>
    <property type="project" value="TreeGrafter"/>
</dbReference>
<dbReference type="GO" id="GO:0035025">
    <property type="term" value="P:positive regulation of Rho protein signal transduction"/>
    <property type="evidence" value="ECO:0007669"/>
    <property type="project" value="InterPro"/>
</dbReference>
<accession>A0A4C1YUP0</accession>
<sequence>MLWPTWLKHGSEPARLRRYRTLTEYKRDVADSAVVFCPLSDNSGRQLASPLDILFPRKSLGSHARLPDEANMKKRMRYTSLSFRIRYDKNEPFTVAIQNYFVLPEPICCWVRNLTFSEVKGPPEKASNVKKYRDTPRALISSSLTDLISAFDTKAQTHSELQKVTAFSGHFDKNLKPTFSKDEYGKPIPGSKTELRGAEAQARVCSEMKELCQIIDEYGKAPCKSLLPPELKDATKVISFGELFTVNCFCLGMRTRQRAHCAGGRVAKDEQTSENFIL</sequence>
<comment type="caution">
    <text evidence="1">The sequence shown here is derived from an EMBL/GenBank/DDBJ whole genome shotgun (WGS) entry which is preliminary data.</text>
</comment>
<evidence type="ECO:0000313" key="1">
    <source>
        <dbReference type="EMBL" id="GBP78683.1"/>
    </source>
</evidence>
<evidence type="ECO:0000313" key="2">
    <source>
        <dbReference type="Proteomes" id="UP000299102"/>
    </source>
</evidence>
<dbReference type="GO" id="GO:0003779">
    <property type="term" value="F:actin binding"/>
    <property type="evidence" value="ECO:0007669"/>
    <property type="project" value="InterPro"/>
</dbReference>
<dbReference type="OrthoDB" id="9871914at2759"/>
<protein>
    <submittedName>
        <fullName evidence="1">Uncharacterized protein</fullName>
    </submittedName>
</protein>
<keyword evidence="2" id="KW-1185">Reference proteome</keyword>